<comment type="caution">
    <text evidence="1">The sequence shown here is derived from an EMBL/GenBank/DDBJ whole genome shotgun (WGS) entry which is preliminary data.</text>
</comment>
<keyword evidence="2" id="KW-1185">Reference proteome</keyword>
<dbReference type="OrthoDB" id="6083927at2759"/>
<dbReference type="Proteomes" id="UP001152795">
    <property type="component" value="Unassembled WGS sequence"/>
</dbReference>
<evidence type="ECO:0000313" key="1">
    <source>
        <dbReference type="EMBL" id="CAB4033416.1"/>
    </source>
</evidence>
<organism evidence="1 2">
    <name type="scientific">Paramuricea clavata</name>
    <name type="common">Red gorgonian</name>
    <name type="synonym">Violescent sea-whip</name>
    <dbReference type="NCBI Taxonomy" id="317549"/>
    <lineage>
        <taxon>Eukaryota</taxon>
        <taxon>Metazoa</taxon>
        <taxon>Cnidaria</taxon>
        <taxon>Anthozoa</taxon>
        <taxon>Octocorallia</taxon>
        <taxon>Malacalcyonacea</taxon>
        <taxon>Plexauridae</taxon>
        <taxon>Paramuricea</taxon>
    </lineage>
</organism>
<name>A0A6S7JLK2_PARCT</name>
<feature type="non-terminal residue" evidence="1">
    <location>
        <position position="1"/>
    </location>
</feature>
<reference evidence="1" key="1">
    <citation type="submission" date="2020-04" db="EMBL/GenBank/DDBJ databases">
        <authorList>
            <person name="Alioto T."/>
            <person name="Alioto T."/>
            <person name="Gomez Garrido J."/>
        </authorList>
    </citation>
    <scope>NUCLEOTIDE SEQUENCE</scope>
    <source>
        <strain evidence="1">A484AB</strain>
    </source>
</reference>
<protein>
    <submittedName>
        <fullName evidence="1">Uncharacterized protein</fullName>
    </submittedName>
</protein>
<gene>
    <name evidence="1" type="ORF">PACLA_8A034225</name>
</gene>
<proteinExistence type="predicted"/>
<sequence length="169" mass="18772">KDISVTITKVGGEEEEMRTKVYRVPVSAIDNSRKHSIKAIGIPCISDEIASINTTDITKHLGLVNEKIRRGKGPVDLLIGIDYAHLHTGEMKRADHVVARKSPLGWVLFGSKPGCTTFETTRVLHLSNKTSVDLAEFWTTESMGVEVKPCICEADKLSQVEREEKIMIE</sequence>
<dbReference type="AlphaFoldDB" id="A0A6S7JLK2"/>
<evidence type="ECO:0000313" key="2">
    <source>
        <dbReference type="Proteomes" id="UP001152795"/>
    </source>
</evidence>
<accession>A0A6S7JLK2</accession>
<dbReference type="EMBL" id="CACRXK020019229">
    <property type="protein sequence ID" value="CAB4033416.1"/>
    <property type="molecule type" value="Genomic_DNA"/>
</dbReference>
<feature type="non-terminal residue" evidence="1">
    <location>
        <position position="169"/>
    </location>
</feature>